<dbReference type="SUPFAM" id="SSF54593">
    <property type="entry name" value="Glyoxalase/Bleomycin resistance protein/Dihydroxybiphenyl dioxygenase"/>
    <property type="match status" value="1"/>
</dbReference>
<dbReference type="PANTHER" id="PTHR33993:SF14">
    <property type="entry name" value="GB|AAF24581.1"/>
    <property type="match status" value="1"/>
</dbReference>
<dbReference type="Pfam" id="PF00903">
    <property type="entry name" value="Glyoxalase"/>
    <property type="match status" value="1"/>
</dbReference>
<dbReference type="InterPro" id="IPR004360">
    <property type="entry name" value="Glyas_Fos-R_dOase_dom"/>
</dbReference>
<dbReference type="PANTHER" id="PTHR33993">
    <property type="entry name" value="GLYOXALASE-RELATED"/>
    <property type="match status" value="1"/>
</dbReference>
<dbReference type="Gene3D" id="3.10.180.10">
    <property type="entry name" value="2,3-Dihydroxybiphenyl 1,2-Dioxygenase, domain 1"/>
    <property type="match status" value="1"/>
</dbReference>
<keyword evidence="2" id="KW-0456">Lyase</keyword>
<keyword evidence="2" id="KW-0560">Oxidoreductase</keyword>
<keyword evidence="2" id="KW-0223">Dioxygenase</keyword>
<evidence type="ECO:0000313" key="2">
    <source>
        <dbReference type="EMBL" id="AIF05444.1"/>
    </source>
</evidence>
<dbReference type="InterPro" id="IPR037523">
    <property type="entry name" value="VOC_core"/>
</dbReference>
<accession>A0A075GNP9</accession>
<sequence length="138" mass="14933">MNVKKVGNVILAVKDLNKSVEFYNKILGMPIKNRRENWVDLGQSGALLSLHPADESSPHVGTSVDNGVLIGLLVGDVASAVEELKSMNVEVHRSIQEREAGINAIILDPDGYMISLFEPIFTAEKNIQSGGYIGFTPA</sequence>
<dbReference type="GO" id="GO:0004462">
    <property type="term" value="F:lactoylglutathione lyase activity"/>
    <property type="evidence" value="ECO:0007669"/>
    <property type="project" value="UniProtKB-EC"/>
</dbReference>
<name>A0A075GNP9_9ARCH</name>
<dbReference type="GO" id="GO:0051213">
    <property type="term" value="F:dioxygenase activity"/>
    <property type="evidence" value="ECO:0007669"/>
    <property type="project" value="UniProtKB-KW"/>
</dbReference>
<proteinExistence type="predicted"/>
<dbReference type="AlphaFoldDB" id="A0A075GNP9"/>
<dbReference type="PROSITE" id="PS51819">
    <property type="entry name" value="VOC"/>
    <property type="match status" value="1"/>
</dbReference>
<dbReference type="EMBL" id="KF900739">
    <property type="protein sequence ID" value="AIF05444.1"/>
    <property type="molecule type" value="Genomic_DNA"/>
</dbReference>
<dbReference type="InterPro" id="IPR029068">
    <property type="entry name" value="Glyas_Bleomycin-R_OHBP_Dase"/>
</dbReference>
<dbReference type="InterPro" id="IPR052164">
    <property type="entry name" value="Anthracycline_SecMetBiosynth"/>
</dbReference>
<gene>
    <name evidence="2" type="primary">GLO1</name>
    <name evidence="2" type="synonym">gloA</name>
</gene>
<feature type="domain" description="VOC" evidence="1">
    <location>
        <begin position="5"/>
        <end position="119"/>
    </location>
</feature>
<dbReference type="EC" id="4.4.1.5" evidence="2"/>
<protein>
    <submittedName>
        <fullName evidence="2">Glyoxalase/bleomycin resistance protein/dioxygenase (GLO1, gloA)</fullName>
        <ecNumber evidence="2">4.4.1.5</ecNumber>
    </submittedName>
</protein>
<reference evidence="2" key="1">
    <citation type="journal article" date="2014" name="Genome Biol. Evol.">
        <title>Pangenome evidence for extensive interdomain horizontal transfer affecting lineage core and shell genes in uncultured planktonic thaumarchaeota and euryarchaeota.</title>
        <authorList>
            <person name="Deschamps P."/>
            <person name="Zivanovic Y."/>
            <person name="Moreira D."/>
            <person name="Rodriguez-Valera F."/>
            <person name="Lopez-Garcia P."/>
        </authorList>
    </citation>
    <scope>NUCLEOTIDE SEQUENCE</scope>
</reference>
<evidence type="ECO:0000259" key="1">
    <source>
        <dbReference type="PROSITE" id="PS51819"/>
    </source>
</evidence>
<organism evidence="2">
    <name type="scientific">uncultured marine thaumarchaeote KM3_182_G12</name>
    <dbReference type="NCBI Taxonomy" id="1456067"/>
    <lineage>
        <taxon>Archaea</taxon>
        <taxon>Nitrososphaerota</taxon>
        <taxon>environmental samples</taxon>
    </lineage>
</organism>